<dbReference type="Proteomes" id="UP000886743">
    <property type="component" value="Unassembled WGS sequence"/>
</dbReference>
<name>A0A9D1NIK7_9FIRM</name>
<comment type="caution">
    <text evidence="2">The sequence shown here is derived from an EMBL/GenBank/DDBJ whole genome shotgun (WGS) entry which is preliminary data.</text>
</comment>
<keyword evidence="1" id="KW-0472">Membrane</keyword>
<organism evidence="2 3">
    <name type="scientific">Candidatus Aphodoplasma excrementigallinarum</name>
    <dbReference type="NCBI Taxonomy" id="2840673"/>
    <lineage>
        <taxon>Bacteria</taxon>
        <taxon>Bacillati</taxon>
        <taxon>Bacillota</taxon>
        <taxon>Clostridia</taxon>
        <taxon>Eubacteriales</taxon>
        <taxon>Candidatus Aphodoplasma</taxon>
    </lineage>
</organism>
<feature type="transmembrane region" description="Helical" evidence="1">
    <location>
        <begin position="29"/>
        <end position="47"/>
    </location>
</feature>
<reference evidence="2" key="1">
    <citation type="submission" date="2020-10" db="EMBL/GenBank/DDBJ databases">
        <authorList>
            <person name="Gilroy R."/>
        </authorList>
    </citation>
    <scope>NUCLEOTIDE SEQUENCE</scope>
    <source>
        <strain evidence="2">4920</strain>
    </source>
</reference>
<reference evidence="2" key="2">
    <citation type="journal article" date="2021" name="PeerJ">
        <title>Extensive microbial diversity within the chicken gut microbiome revealed by metagenomics and culture.</title>
        <authorList>
            <person name="Gilroy R."/>
            <person name="Ravi A."/>
            <person name="Getino M."/>
            <person name="Pursley I."/>
            <person name="Horton D.L."/>
            <person name="Alikhan N.F."/>
            <person name="Baker D."/>
            <person name="Gharbi K."/>
            <person name="Hall N."/>
            <person name="Watson M."/>
            <person name="Adriaenssens E.M."/>
            <person name="Foster-Nyarko E."/>
            <person name="Jarju S."/>
            <person name="Secka A."/>
            <person name="Antonio M."/>
            <person name="Oren A."/>
            <person name="Chaudhuri R.R."/>
            <person name="La Ragione R."/>
            <person name="Hildebrand F."/>
            <person name="Pallen M.J."/>
        </authorList>
    </citation>
    <scope>NUCLEOTIDE SEQUENCE</scope>
    <source>
        <strain evidence="2">4920</strain>
    </source>
</reference>
<protein>
    <submittedName>
        <fullName evidence="2">Uncharacterized protein</fullName>
    </submittedName>
</protein>
<sequence length="49" mass="5334">MGCFFKYVIWASIALCAGIMLALLLPIHFIAGVEAIIIVALGICFCFKK</sequence>
<gene>
    <name evidence="2" type="ORF">IAC74_06435</name>
</gene>
<evidence type="ECO:0000256" key="1">
    <source>
        <dbReference type="SAM" id="Phobius"/>
    </source>
</evidence>
<keyword evidence="1" id="KW-0812">Transmembrane</keyword>
<evidence type="ECO:0000313" key="3">
    <source>
        <dbReference type="Proteomes" id="UP000886743"/>
    </source>
</evidence>
<accession>A0A9D1NIK7</accession>
<proteinExistence type="predicted"/>
<evidence type="ECO:0000313" key="2">
    <source>
        <dbReference type="EMBL" id="HIV03196.1"/>
    </source>
</evidence>
<dbReference type="AlphaFoldDB" id="A0A9D1NIK7"/>
<feature type="transmembrane region" description="Helical" evidence="1">
    <location>
        <begin position="7"/>
        <end position="23"/>
    </location>
</feature>
<dbReference type="EMBL" id="DVOF01000188">
    <property type="protein sequence ID" value="HIV03196.1"/>
    <property type="molecule type" value="Genomic_DNA"/>
</dbReference>
<keyword evidence="1" id="KW-1133">Transmembrane helix</keyword>